<dbReference type="EMBL" id="MCWU01000079">
    <property type="protein sequence ID" value="PMJ61610.1"/>
    <property type="molecule type" value="Genomic_DNA"/>
</dbReference>
<organism evidence="2 3">
    <name type="scientific">Vibrio splendidus</name>
    <dbReference type="NCBI Taxonomy" id="29497"/>
    <lineage>
        <taxon>Bacteria</taxon>
        <taxon>Pseudomonadati</taxon>
        <taxon>Pseudomonadota</taxon>
        <taxon>Gammaproteobacteria</taxon>
        <taxon>Vibrionales</taxon>
        <taxon>Vibrionaceae</taxon>
        <taxon>Vibrio</taxon>
    </lineage>
</organism>
<dbReference type="Proteomes" id="UP000235330">
    <property type="component" value="Unassembled WGS sequence"/>
</dbReference>
<name>A0A2N7F6Y5_VIBSP</name>
<accession>A0A2N7F6Y5</accession>
<evidence type="ECO:0000313" key="3">
    <source>
        <dbReference type="Proteomes" id="UP000235330"/>
    </source>
</evidence>
<sequence>MKAIYIITAALLLSSSLANANVHKWKNTQFQTYSDKTQVRFLLVNRYTKQADYYLRIDDKEFPNKIQLDANQEIELDINVKTPASQITKKKICTRMVTDSPNSYEVCTNLRFKRY</sequence>
<feature type="signal peptide" evidence="1">
    <location>
        <begin position="1"/>
        <end position="20"/>
    </location>
</feature>
<reference evidence="3" key="1">
    <citation type="submission" date="2016-07" db="EMBL/GenBank/DDBJ databases">
        <title>Nontailed viruses are major unrecognized killers of bacteria in the ocean.</title>
        <authorList>
            <person name="Kauffman K."/>
            <person name="Hussain F."/>
            <person name="Yang J."/>
            <person name="Arevalo P."/>
            <person name="Brown J."/>
            <person name="Cutler M."/>
            <person name="Kelly L."/>
            <person name="Polz M.F."/>
        </authorList>
    </citation>
    <scope>NUCLEOTIDE SEQUENCE [LARGE SCALE GENOMIC DNA]</scope>
    <source>
        <strain evidence="3">10N.261.55.E11</strain>
    </source>
</reference>
<dbReference type="AlphaFoldDB" id="A0A2N7F6Y5"/>
<proteinExistence type="predicted"/>
<dbReference type="OrthoDB" id="5879942at2"/>
<dbReference type="RefSeq" id="WP_076675305.1">
    <property type="nucleotide sequence ID" value="NZ_CAWMVP010000007.1"/>
</dbReference>
<protein>
    <submittedName>
        <fullName evidence="2">Uncharacterized protein</fullName>
    </submittedName>
</protein>
<feature type="chain" id="PRO_5014827817" evidence="1">
    <location>
        <begin position="21"/>
        <end position="115"/>
    </location>
</feature>
<evidence type="ECO:0000256" key="1">
    <source>
        <dbReference type="SAM" id="SignalP"/>
    </source>
</evidence>
<evidence type="ECO:0000313" key="2">
    <source>
        <dbReference type="EMBL" id="PMJ61610.1"/>
    </source>
</evidence>
<comment type="caution">
    <text evidence="2">The sequence shown here is derived from an EMBL/GenBank/DDBJ whole genome shotgun (WGS) entry which is preliminary data.</text>
</comment>
<keyword evidence="1" id="KW-0732">Signal</keyword>
<gene>
    <name evidence="2" type="ORF">BCU17_06210</name>
</gene>